<evidence type="ECO:0000313" key="1">
    <source>
        <dbReference type="EMBL" id="SDM20921.1"/>
    </source>
</evidence>
<proteinExistence type="predicted"/>
<name>A0A1G9RCN9_9FIRM</name>
<dbReference type="RefSeq" id="WP_089761368.1">
    <property type="nucleotide sequence ID" value="NZ_FNGO01000021.1"/>
</dbReference>
<gene>
    <name evidence="1" type="ORF">SAMN04488692_12137</name>
</gene>
<dbReference type="AlphaFoldDB" id="A0A1G9RCN9"/>
<accession>A0A1G9RCN9</accession>
<sequence length="141" mass="15959">MDYNLILSAVQHILLTDEELENLLGEVRVVKGPRRPESWDGKNCFTCHVLSNPRDADFKTHNGTFRVNHYCPNYADGNANVELMGKVTARLTEILDDVKPDITGYEVYDWAVEEPLGPLFDAQAPGEHYSSLSVSFFIKKE</sequence>
<dbReference type="STRING" id="321763.SAMN04488692_12137"/>
<dbReference type="Proteomes" id="UP000199476">
    <property type="component" value="Unassembled WGS sequence"/>
</dbReference>
<evidence type="ECO:0000313" key="2">
    <source>
        <dbReference type="Proteomes" id="UP000199476"/>
    </source>
</evidence>
<protein>
    <submittedName>
        <fullName evidence="1">Uncharacterized protein</fullName>
    </submittedName>
</protein>
<organism evidence="1 2">
    <name type="scientific">Halarsenatibacter silvermanii</name>
    <dbReference type="NCBI Taxonomy" id="321763"/>
    <lineage>
        <taxon>Bacteria</taxon>
        <taxon>Bacillati</taxon>
        <taxon>Bacillota</taxon>
        <taxon>Clostridia</taxon>
        <taxon>Halanaerobiales</taxon>
        <taxon>Halarsenatibacteraceae</taxon>
        <taxon>Halarsenatibacter</taxon>
    </lineage>
</organism>
<reference evidence="1 2" key="1">
    <citation type="submission" date="2016-10" db="EMBL/GenBank/DDBJ databases">
        <authorList>
            <person name="de Groot N.N."/>
        </authorList>
    </citation>
    <scope>NUCLEOTIDE SEQUENCE [LARGE SCALE GENOMIC DNA]</scope>
    <source>
        <strain evidence="1 2">SLAS-1</strain>
    </source>
</reference>
<dbReference type="EMBL" id="FNGO01000021">
    <property type="protein sequence ID" value="SDM20921.1"/>
    <property type="molecule type" value="Genomic_DNA"/>
</dbReference>
<keyword evidence="2" id="KW-1185">Reference proteome</keyword>